<keyword evidence="1" id="KW-0072">Autophagy</keyword>
<dbReference type="Pfam" id="PF10033">
    <property type="entry name" value="ATG13"/>
    <property type="match status" value="1"/>
</dbReference>
<dbReference type="Proteomes" id="UP000236316">
    <property type="component" value="Segment"/>
</dbReference>
<sequence>LKSYYNYFKYVRYNMDKEEFTKFKEQNYHLIRESINKLSHIITEPKLSSKDTESTAKNNWLHMQTDDIVEITNAISSWTNNIFLPLRIRIYINYRHLSEPPTLLEEWKLSFQDSIVTPDDKRIQVATLNKRLASLVRSVYAYVRMLPSYSLTKNTKKNGDVYYFTYKFMTPEQSNSLPSFANNSPDSFNFLDIKSSFGTLTLSVKYIKNYRIPSSYTNIQKVIVDNYTPTVASHPNSKSPLSNLLNGETPKSISPISYTQTPPIANLLNSQTPKSISPISNLLNNQTPKSVSPISYSQSPKHPGSYKATGNPYGLGISPFRTSILSSLAQSSNSIPSHPIIHKYDKDDVPEFELDDIPPFDLSLGSLNNKPNLEEIYKNNCNNDSLISFIQECITCPELKVITKQQSLGDKIIQFEKNMDMTQIDKLLDALYKNTMCN</sequence>
<evidence type="ECO:0000313" key="4">
    <source>
        <dbReference type="Proteomes" id="UP000236316"/>
    </source>
</evidence>
<dbReference type="PANTHER" id="PTHR13430:SF4">
    <property type="entry name" value="AUTOPHAGY-RELATED PROTEIN 13"/>
    <property type="match status" value="1"/>
</dbReference>
<dbReference type="RefSeq" id="YP_009448622.1">
    <property type="nucleotide sequence ID" value="NC_036594.1"/>
</dbReference>
<gene>
    <name evidence="3" type="ORF">ORPV_416</name>
</gene>
<protein>
    <submittedName>
        <fullName evidence="3">Autophagy-related protein 13</fullName>
    </submittedName>
</protein>
<dbReference type="Gene3D" id="3.30.900.10">
    <property type="entry name" value="HORMA domain"/>
    <property type="match status" value="1"/>
</dbReference>
<accession>A0A2I2L483</accession>
<dbReference type="PANTHER" id="PTHR13430">
    <property type="match status" value="1"/>
</dbReference>
<feature type="domain" description="Autophagy-related protein 13 N-terminal" evidence="2">
    <location>
        <begin position="103"/>
        <end position="209"/>
    </location>
</feature>
<evidence type="ECO:0000313" key="3">
    <source>
        <dbReference type="EMBL" id="SNW62320.1"/>
    </source>
</evidence>
<evidence type="ECO:0000256" key="1">
    <source>
        <dbReference type="ARBA" id="ARBA00023006"/>
    </source>
</evidence>
<dbReference type="InterPro" id="IPR036570">
    <property type="entry name" value="HORMA_dom_sf"/>
</dbReference>
<name>A0A2I2L483_9VIRU</name>
<organism evidence="3">
    <name type="scientific">Orpheovirus IHUMI-LCC2</name>
    <dbReference type="NCBI Taxonomy" id="2023057"/>
    <lineage>
        <taxon>Viruses</taxon>
        <taxon>Varidnaviria</taxon>
        <taxon>Bamfordvirae</taxon>
        <taxon>Nucleocytoviricota</taxon>
        <taxon>Megaviricetes</taxon>
        <taxon>Pimascovirales</taxon>
        <taxon>Ocovirineae</taxon>
        <taxon>Orpheoviridae</taxon>
        <taxon>Alphaorpheovirus</taxon>
        <taxon>Alphaorpheovirus massiliense</taxon>
    </lineage>
</organism>
<dbReference type="InterPro" id="IPR040182">
    <property type="entry name" value="ATG13"/>
</dbReference>
<reference evidence="3" key="1">
    <citation type="submission" date="2017-08" db="EMBL/GenBank/DDBJ databases">
        <authorList>
            <consortium name="Urmite Genomes"/>
        </authorList>
    </citation>
    <scope>NUCLEOTIDE SEQUENCE [LARGE SCALE GENOMIC DNA]</scope>
    <source>
        <strain evidence="3">IHUMI-LCC2</strain>
    </source>
</reference>
<evidence type="ECO:0000259" key="2">
    <source>
        <dbReference type="Pfam" id="PF10033"/>
    </source>
</evidence>
<dbReference type="EMBL" id="LT906555">
    <property type="protein sequence ID" value="SNW62320.1"/>
    <property type="molecule type" value="Genomic_DNA"/>
</dbReference>
<dbReference type="GeneID" id="35382202"/>
<dbReference type="KEGG" id="vg:35382202"/>
<dbReference type="InterPro" id="IPR018731">
    <property type="entry name" value="Atg13_N"/>
</dbReference>
<feature type="non-terminal residue" evidence="3">
    <location>
        <position position="1"/>
    </location>
</feature>
<proteinExistence type="predicted"/>
<keyword evidence="4" id="KW-1185">Reference proteome</keyword>